<dbReference type="InterPro" id="IPR033877">
    <property type="entry name" value="Frm2/Hbn1"/>
</dbReference>
<dbReference type="Proteomes" id="UP000800200">
    <property type="component" value="Unassembled WGS sequence"/>
</dbReference>
<evidence type="ECO:0000256" key="6">
    <source>
        <dbReference type="ARBA" id="ARBA00023242"/>
    </source>
</evidence>
<evidence type="ECO:0000256" key="5">
    <source>
        <dbReference type="ARBA" id="ARBA00023002"/>
    </source>
</evidence>
<organism evidence="8 9">
    <name type="scientific">Zopfia rhizophila CBS 207.26</name>
    <dbReference type="NCBI Taxonomy" id="1314779"/>
    <lineage>
        <taxon>Eukaryota</taxon>
        <taxon>Fungi</taxon>
        <taxon>Dikarya</taxon>
        <taxon>Ascomycota</taxon>
        <taxon>Pezizomycotina</taxon>
        <taxon>Dothideomycetes</taxon>
        <taxon>Dothideomycetes incertae sedis</taxon>
        <taxon>Zopfiaceae</taxon>
        <taxon>Zopfia</taxon>
    </lineage>
</organism>
<accession>A0A6A6DQ12</accession>
<dbReference type="EMBL" id="ML994659">
    <property type="protein sequence ID" value="KAF2180309.1"/>
    <property type="molecule type" value="Genomic_DNA"/>
</dbReference>
<evidence type="ECO:0000256" key="3">
    <source>
        <dbReference type="ARBA" id="ARBA00007118"/>
    </source>
</evidence>
<sequence length="206" mass="23002">MSKSVKFIQAIASRRTIYALSKKPIISDPQILSIVRETVKHAPTAFNMMSSRVILLLGTDHDTYWQETVPNALRRVTTPEKAEKGIARLGQFARGIGTVLFFEDGSVIKGMQENIPNYADRFPQWSEHASGMAQIYTWTALELEGYGVNLQHYGNLTTPDVRGKYGLSGEWDLKAEMVFGYPEGGPGEKNFLPDEQRVIAFGSSEI</sequence>
<evidence type="ECO:0000256" key="4">
    <source>
        <dbReference type="ARBA" id="ARBA00022490"/>
    </source>
</evidence>
<dbReference type="Gene3D" id="3.40.109.10">
    <property type="entry name" value="NADH Oxidase"/>
    <property type="match status" value="1"/>
</dbReference>
<evidence type="ECO:0000256" key="1">
    <source>
        <dbReference type="ARBA" id="ARBA00004123"/>
    </source>
</evidence>
<comment type="similarity">
    <text evidence="3">Belongs to the nitroreductase family.</text>
</comment>
<dbReference type="GO" id="GO:0005737">
    <property type="term" value="C:cytoplasm"/>
    <property type="evidence" value="ECO:0007669"/>
    <property type="project" value="UniProtKB-SubCell"/>
</dbReference>
<dbReference type="GO" id="GO:0016491">
    <property type="term" value="F:oxidoreductase activity"/>
    <property type="evidence" value="ECO:0007669"/>
    <property type="project" value="UniProtKB-KW"/>
</dbReference>
<dbReference type="InterPro" id="IPR029479">
    <property type="entry name" value="Nitroreductase"/>
</dbReference>
<evidence type="ECO:0000259" key="7">
    <source>
        <dbReference type="Pfam" id="PF00881"/>
    </source>
</evidence>
<dbReference type="AlphaFoldDB" id="A0A6A6DQ12"/>
<keyword evidence="9" id="KW-1185">Reference proteome</keyword>
<gene>
    <name evidence="8" type="ORF">K469DRAFT_715553</name>
</gene>
<name>A0A6A6DQ12_9PEZI</name>
<protein>
    <submittedName>
        <fullName evidence="8">Nitroreductase</fullName>
    </submittedName>
</protein>
<dbReference type="Pfam" id="PF00881">
    <property type="entry name" value="Nitroreductase"/>
    <property type="match status" value="1"/>
</dbReference>
<proteinExistence type="inferred from homology"/>
<dbReference type="OrthoDB" id="2138173at2759"/>
<evidence type="ECO:0000313" key="9">
    <source>
        <dbReference type="Proteomes" id="UP000800200"/>
    </source>
</evidence>
<keyword evidence="4" id="KW-0963">Cytoplasm</keyword>
<keyword evidence="5" id="KW-0560">Oxidoreductase</keyword>
<dbReference type="PANTHER" id="PTHR43035:SF1">
    <property type="entry name" value="FATTY ACID REPRESSION MUTANT PROTEIN 2-RELATED"/>
    <property type="match status" value="1"/>
</dbReference>
<keyword evidence="6" id="KW-0539">Nucleus</keyword>
<evidence type="ECO:0000313" key="8">
    <source>
        <dbReference type="EMBL" id="KAF2180309.1"/>
    </source>
</evidence>
<evidence type="ECO:0000256" key="2">
    <source>
        <dbReference type="ARBA" id="ARBA00004496"/>
    </source>
</evidence>
<dbReference type="CDD" id="cd02140">
    <property type="entry name" value="Frm2-like"/>
    <property type="match status" value="1"/>
</dbReference>
<reference evidence="8" key="1">
    <citation type="journal article" date="2020" name="Stud. Mycol.">
        <title>101 Dothideomycetes genomes: a test case for predicting lifestyles and emergence of pathogens.</title>
        <authorList>
            <person name="Haridas S."/>
            <person name="Albert R."/>
            <person name="Binder M."/>
            <person name="Bloem J."/>
            <person name="Labutti K."/>
            <person name="Salamov A."/>
            <person name="Andreopoulos B."/>
            <person name="Baker S."/>
            <person name="Barry K."/>
            <person name="Bills G."/>
            <person name="Bluhm B."/>
            <person name="Cannon C."/>
            <person name="Castanera R."/>
            <person name="Culley D."/>
            <person name="Daum C."/>
            <person name="Ezra D."/>
            <person name="Gonzalez J."/>
            <person name="Henrissat B."/>
            <person name="Kuo A."/>
            <person name="Liang C."/>
            <person name="Lipzen A."/>
            <person name="Lutzoni F."/>
            <person name="Magnuson J."/>
            <person name="Mondo S."/>
            <person name="Nolan M."/>
            <person name="Ohm R."/>
            <person name="Pangilinan J."/>
            <person name="Park H.-J."/>
            <person name="Ramirez L."/>
            <person name="Alfaro M."/>
            <person name="Sun H."/>
            <person name="Tritt A."/>
            <person name="Yoshinaga Y."/>
            <person name="Zwiers L.-H."/>
            <person name="Turgeon B."/>
            <person name="Goodwin S."/>
            <person name="Spatafora J."/>
            <person name="Crous P."/>
            <person name="Grigoriev I."/>
        </authorList>
    </citation>
    <scope>NUCLEOTIDE SEQUENCE</scope>
    <source>
        <strain evidence="8">CBS 207.26</strain>
    </source>
</reference>
<dbReference type="GO" id="GO:0005634">
    <property type="term" value="C:nucleus"/>
    <property type="evidence" value="ECO:0007669"/>
    <property type="project" value="UniProtKB-SubCell"/>
</dbReference>
<dbReference type="PANTHER" id="PTHR43035">
    <property type="entry name" value="FATTY ACID REPRESSION MUTANT PROTEIN 2-RELATED"/>
    <property type="match status" value="1"/>
</dbReference>
<dbReference type="GO" id="GO:0034599">
    <property type="term" value="P:cellular response to oxidative stress"/>
    <property type="evidence" value="ECO:0007669"/>
    <property type="project" value="InterPro"/>
</dbReference>
<dbReference type="InterPro" id="IPR000415">
    <property type="entry name" value="Nitroreductase-like"/>
</dbReference>
<feature type="domain" description="Nitroreductase" evidence="7">
    <location>
        <begin position="11"/>
        <end position="181"/>
    </location>
</feature>
<dbReference type="FunFam" id="3.40.109.10:FF:000001">
    <property type="entry name" value="Nitroreductase family"/>
    <property type="match status" value="1"/>
</dbReference>
<comment type="subcellular location">
    <subcellularLocation>
        <location evidence="2">Cytoplasm</location>
    </subcellularLocation>
    <subcellularLocation>
        <location evidence="1">Nucleus</location>
    </subcellularLocation>
</comment>
<dbReference type="SUPFAM" id="SSF55469">
    <property type="entry name" value="FMN-dependent nitroreductase-like"/>
    <property type="match status" value="1"/>
</dbReference>